<dbReference type="InterPro" id="IPR027417">
    <property type="entry name" value="P-loop_NTPase"/>
</dbReference>
<dbReference type="GO" id="GO:0005938">
    <property type="term" value="C:cell cortex"/>
    <property type="evidence" value="ECO:0007669"/>
    <property type="project" value="TreeGrafter"/>
</dbReference>
<dbReference type="SUPFAM" id="SSF48452">
    <property type="entry name" value="TPR-like"/>
    <property type="match status" value="4"/>
</dbReference>
<dbReference type="AlphaFoldDB" id="A0A918E1H5"/>
<keyword evidence="7" id="KW-1185">Reference proteome</keyword>
<keyword evidence="2" id="KW-0963">Cytoplasm</keyword>
<dbReference type="Gene3D" id="1.25.40.10">
    <property type="entry name" value="Tetratricopeptide repeat domain"/>
    <property type="match status" value="3"/>
</dbReference>
<dbReference type="RefSeq" id="WP_189135719.1">
    <property type="nucleotide sequence ID" value="NZ_BMMS01000055.1"/>
</dbReference>
<dbReference type="PANTHER" id="PTHR45954:SF1">
    <property type="entry name" value="LD33695P"/>
    <property type="match status" value="1"/>
</dbReference>
<keyword evidence="3" id="KW-0677">Repeat</keyword>
<reference evidence="6" key="1">
    <citation type="journal article" date="2014" name="Int. J. Syst. Evol. Microbiol.">
        <title>Complete genome sequence of Corynebacterium casei LMG S-19264T (=DSM 44701T), isolated from a smear-ripened cheese.</title>
        <authorList>
            <consortium name="US DOE Joint Genome Institute (JGI-PGF)"/>
            <person name="Walter F."/>
            <person name="Albersmeier A."/>
            <person name="Kalinowski J."/>
            <person name="Ruckert C."/>
        </authorList>
    </citation>
    <scope>NUCLEOTIDE SEQUENCE</scope>
    <source>
        <strain evidence="6">CGMCC 4.7201</strain>
    </source>
</reference>
<dbReference type="PANTHER" id="PTHR45954">
    <property type="entry name" value="LD33695P"/>
    <property type="match status" value="1"/>
</dbReference>
<dbReference type="Pfam" id="PF13191">
    <property type="entry name" value="AAA_16"/>
    <property type="match status" value="1"/>
</dbReference>
<proteinExistence type="predicted"/>
<dbReference type="Proteomes" id="UP000641932">
    <property type="component" value="Unassembled WGS sequence"/>
</dbReference>
<dbReference type="Pfam" id="PF13424">
    <property type="entry name" value="TPR_12"/>
    <property type="match status" value="5"/>
</dbReference>
<dbReference type="SUPFAM" id="SSF52540">
    <property type="entry name" value="P-loop containing nucleoside triphosphate hydrolases"/>
    <property type="match status" value="1"/>
</dbReference>
<dbReference type="GO" id="GO:0005092">
    <property type="term" value="F:GDP-dissociation inhibitor activity"/>
    <property type="evidence" value="ECO:0007669"/>
    <property type="project" value="TreeGrafter"/>
</dbReference>
<dbReference type="InterPro" id="IPR041664">
    <property type="entry name" value="AAA_16"/>
</dbReference>
<evidence type="ECO:0000313" key="6">
    <source>
        <dbReference type="EMBL" id="GGP00253.1"/>
    </source>
</evidence>
<evidence type="ECO:0000313" key="7">
    <source>
        <dbReference type="Proteomes" id="UP000641932"/>
    </source>
</evidence>
<feature type="region of interest" description="Disordered" evidence="4">
    <location>
        <begin position="1"/>
        <end position="31"/>
    </location>
</feature>
<evidence type="ECO:0000256" key="2">
    <source>
        <dbReference type="ARBA" id="ARBA00022490"/>
    </source>
</evidence>
<evidence type="ECO:0000256" key="3">
    <source>
        <dbReference type="ARBA" id="ARBA00022737"/>
    </source>
</evidence>
<dbReference type="SMART" id="SM00028">
    <property type="entry name" value="TPR"/>
    <property type="match status" value="12"/>
</dbReference>
<evidence type="ECO:0000256" key="1">
    <source>
        <dbReference type="ARBA" id="ARBA00004496"/>
    </source>
</evidence>
<sequence>MTSSGGPDRISQEATASGRARVNQAGRDQYHNEYVDNSTTTVWGVGAGPAPQAVAGLPAAVELVGRQERAGELLDALDPDRAGPGVVVVTGLAGVGKTALALHAAHQARARGWFGGGTLFVHLRGYDRAGCVSGSQALEALLRAMGIRDEDLPPTTGEQESLYRSALARRAQAGPVLVLADDASATGQLLPLVPAGPGHRLLATSRDTLASPDLAARLINLDQLTPRSAADLIAGALTRARPQDPRPIQEPGALQEVAGCCGGLPLALTIVAAQLTADPGLPIAGLADALADARTRLEALRYQDRDGRSLGVQAAFELSYRRLEEDPARLFRLLSLNPGPDVATDTAAALTGRPLRAARQDLAALAGAGLTGEQPVGSGRWRMHDLTRLYAAELCQRHDHGPPREQALNRLLEHYYTTTDAADDHLRALPGQPVPDRFPDAAAALAWLDAERPNLTNTVPLAATTGHLPTAVSLAECLTVYLRRRRHFHDALTTTEHAITAARELSDRHSEARALNNLGLALREVRRFEEAIDTHTQDLAICRELGDRHSEARALNNLGLALQQVRRFEEAIDTHTQAADTFRELDDRHSEGTALNNLGTALQQVRRFQEAIDTHTQDLAICRELGDRHSEAQALNNLGLALQQVRRFEEAIDTHTQAADTFRELDDRHSEGTALNNLGTALQQVRRFQEAIDTHTQDLAICRELGDRHSEGQALNNLGNALRQVRRFEEAIDTHTQAADIARELDDRHSEARALNNLGTALQEVRRFEEAIDTHTQDLAICRELGDRHSEAQALGNLGLALQEMRRFEEAIDTHTQAADTFRELDDRHSEAQALNNLGLALQQVRRFEEAIDTHTQAADTFRELDDRHSEARALNNLGTALQQVRRFEEAIDTHTQAADIARELDDRHSEGTALNNLGTALQQVRRFQEAIDTHTQDLAICRELGDRHGEAQALNNLGLALQEMRRFEEAIDTHTQAADTFRELDDRHGESTALNNLGNAQDAMRRPRGLPALWRKLTR</sequence>
<gene>
    <name evidence="6" type="ORF">GCM10012280_68600</name>
</gene>
<dbReference type="InterPro" id="IPR019734">
    <property type="entry name" value="TPR_rpt"/>
</dbReference>
<accession>A0A918E1H5</accession>
<reference evidence="6" key="2">
    <citation type="submission" date="2020-09" db="EMBL/GenBank/DDBJ databases">
        <authorList>
            <person name="Sun Q."/>
            <person name="Zhou Y."/>
        </authorList>
    </citation>
    <scope>NUCLEOTIDE SEQUENCE</scope>
    <source>
        <strain evidence="6">CGMCC 4.7201</strain>
    </source>
</reference>
<comment type="subcellular location">
    <subcellularLocation>
        <location evidence="1">Cytoplasm</location>
    </subcellularLocation>
</comment>
<evidence type="ECO:0000256" key="4">
    <source>
        <dbReference type="SAM" id="MobiDB-lite"/>
    </source>
</evidence>
<name>A0A918E1H5_9ACTN</name>
<evidence type="ECO:0000259" key="5">
    <source>
        <dbReference type="Pfam" id="PF13191"/>
    </source>
</evidence>
<dbReference type="Gene3D" id="3.40.50.300">
    <property type="entry name" value="P-loop containing nucleotide triphosphate hydrolases"/>
    <property type="match status" value="1"/>
</dbReference>
<dbReference type="InterPro" id="IPR011990">
    <property type="entry name" value="TPR-like_helical_dom_sf"/>
</dbReference>
<dbReference type="Pfam" id="PF13176">
    <property type="entry name" value="TPR_7"/>
    <property type="match status" value="2"/>
</dbReference>
<protein>
    <recommendedName>
        <fullName evidence="5">Orc1-like AAA ATPase domain-containing protein</fullName>
    </recommendedName>
</protein>
<dbReference type="PRINTS" id="PR00364">
    <property type="entry name" value="DISEASERSIST"/>
</dbReference>
<dbReference type="EMBL" id="BMMS01000055">
    <property type="protein sequence ID" value="GGP00253.1"/>
    <property type="molecule type" value="Genomic_DNA"/>
</dbReference>
<dbReference type="InterPro" id="IPR052386">
    <property type="entry name" value="GPSM"/>
</dbReference>
<feature type="domain" description="Orc1-like AAA ATPase" evidence="5">
    <location>
        <begin position="62"/>
        <end position="188"/>
    </location>
</feature>
<dbReference type="GO" id="GO:0001965">
    <property type="term" value="F:G-protein alpha-subunit binding"/>
    <property type="evidence" value="ECO:0007669"/>
    <property type="project" value="TreeGrafter"/>
</dbReference>
<comment type="caution">
    <text evidence="6">The sequence shown here is derived from an EMBL/GenBank/DDBJ whole genome shotgun (WGS) entry which is preliminary data.</text>
</comment>
<organism evidence="6 7">
    <name type="scientific">Wenjunlia tyrosinilytica</name>
    <dbReference type="NCBI Taxonomy" id="1544741"/>
    <lineage>
        <taxon>Bacteria</taxon>
        <taxon>Bacillati</taxon>
        <taxon>Actinomycetota</taxon>
        <taxon>Actinomycetes</taxon>
        <taxon>Kitasatosporales</taxon>
        <taxon>Streptomycetaceae</taxon>
        <taxon>Wenjunlia</taxon>
    </lineage>
</organism>